<feature type="transmembrane region" description="Helical" evidence="5">
    <location>
        <begin position="261"/>
        <end position="283"/>
    </location>
</feature>
<dbReference type="SUPFAM" id="SSF81321">
    <property type="entry name" value="Family A G protein-coupled receptor-like"/>
    <property type="match status" value="1"/>
</dbReference>
<accession>A0A0B2VB69</accession>
<comment type="caution">
    <text evidence="7">The sequence shown here is derived from an EMBL/GenBank/DDBJ whole genome shotgun (WGS) entry which is preliminary data.</text>
</comment>
<dbReference type="Pfam" id="PF10328">
    <property type="entry name" value="7TM_GPCR_Srx"/>
    <property type="match status" value="1"/>
</dbReference>
<dbReference type="Gene3D" id="1.20.1070.10">
    <property type="entry name" value="Rhodopsin 7-helix transmembrane proteins"/>
    <property type="match status" value="1"/>
</dbReference>
<dbReference type="PROSITE" id="PS50262">
    <property type="entry name" value="G_PROTEIN_RECEP_F1_2"/>
    <property type="match status" value="1"/>
</dbReference>
<reference evidence="7 8" key="1">
    <citation type="submission" date="2014-11" db="EMBL/GenBank/DDBJ databases">
        <title>Genetic blueprint of the zoonotic pathogen Toxocara canis.</title>
        <authorList>
            <person name="Zhu X.-Q."/>
            <person name="Korhonen P.K."/>
            <person name="Cai H."/>
            <person name="Young N.D."/>
            <person name="Nejsum P."/>
            <person name="von Samson-Himmelstjerna G."/>
            <person name="Boag P.R."/>
            <person name="Tan P."/>
            <person name="Li Q."/>
            <person name="Min J."/>
            <person name="Yang Y."/>
            <person name="Wang X."/>
            <person name="Fang X."/>
            <person name="Hall R.S."/>
            <person name="Hofmann A."/>
            <person name="Sternberg P.W."/>
            <person name="Jex A.R."/>
            <person name="Gasser R.B."/>
        </authorList>
    </citation>
    <scope>NUCLEOTIDE SEQUENCE [LARGE SCALE GENOMIC DNA]</scope>
    <source>
        <strain evidence="7">PN_DK_2014</strain>
    </source>
</reference>
<evidence type="ECO:0000256" key="5">
    <source>
        <dbReference type="SAM" id="Phobius"/>
    </source>
</evidence>
<comment type="subcellular location">
    <subcellularLocation>
        <location evidence="1">Membrane</location>
    </subcellularLocation>
</comment>
<dbReference type="CDD" id="cd00637">
    <property type="entry name" value="7tm_classA_rhodopsin-like"/>
    <property type="match status" value="1"/>
</dbReference>
<dbReference type="AlphaFoldDB" id="A0A0B2VB69"/>
<dbReference type="OrthoDB" id="5835578at2759"/>
<evidence type="ECO:0000313" key="7">
    <source>
        <dbReference type="EMBL" id="KHN80741.1"/>
    </source>
</evidence>
<dbReference type="Proteomes" id="UP000031036">
    <property type="component" value="Unassembled WGS sequence"/>
</dbReference>
<dbReference type="EMBL" id="JPKZ01001679">
    <property type="protein sequence ID" value="KHN80741.1"/>
    <property type="molecule type" value="Genomic_DNA"/>
</dbReference>
<feature type="transmembrane region" description="Helical" evidence="5">
    <location>
        <begin position="160"/>
        <end position="184"/>
    </location>
</feature>
<dbReference type="InterPro" id="IPR019430">
    <property type="entry name" value="7TM_GPCR_serpentine_rcpt_Srx"/>
</dbReference>
<gene>
    <name evidence="7" type="ORF">Tcan_16709</name>
</gene>
<evidence type="ECO:0000256" key="2">
    <source>
        <dbReference type="ARBA" id="ARBA00022692"/>
    </source>
</evidence>
<evidence type="ECO:0000259" key="6">
    <source>
        <dbReference type="PROSITE" id="PS50262"/>
    </source>
</evidence>
<feature type="transmembrane region" description="Helical" evidence="5">
    <location>
        <begin position="210"/>
        <end position="233"/>
    </location>
</feature>
<keyword evidence="8" id="KW-1185">Reference proteome</keyword>
<feature type="transmembrane region" description="Helical" evidence="5">
    <location>
        <begin position="85"/>
        <end position="104"/>
    </location>
</feature>
<feature type="transmembrane region" description="Helical" evidence="5">
    <location>
        <begin position="303"/>
        <end position="321"/>
    </location>
</feature>
<feature type="transmembrane region" description="Helical" evidence="5">
    <location>
        <begin position="116"/>
        <end position="139"/>
    </location>
</feature>
<name>A0A0B2VB69_TOXCA</name>
<keyword evidence="3 5" id="KW-1133">Transmembrane helix</keyword>
<dbReference type="InterPro" id="IPR017452">
    <property type="entry name" value="GPCR_Rhodpsn_7TM"/>
</dbReference>
<protein>
    <recommendedName>
        <fullName evidence="6">G-protein coupled receptors family 1 profile domain-containing protein</fullName>
    </recommendedName>
</protein>
<keyword evidence="4 5" id="KW-0472">Membrane</keyword>
<keyword evidence="2 5" id="KW-0812">Transmembrane</keyword>
<proteinExistence type="predicted"/>
<feature type="domain" description="G-protein coupled receptors family 1 profile" evidence="6">
    <location>
        <begin position="59"/>
        <end position="233"/>
    </location>
</feature>
<evidence type="ECO:0000256" key="1">
    <source>
        <dbReference type="ARBA" id="ARBA00004370"/>
    </source>
</evidence>
<feature type="transmembrane region" description="Helical" evidence="5">
    <location>
        <begin position="38"/>
        <end position="64"/>
    </location>
</feature>
<evidence type="ECO:0000256" key="3">
    <source>
        <dbReference type="ARBA" id="ARBA00022989"/>
    </source>
</evidence>
<dbReference type="GO" id="GO:0016020">
    <property type="term" value="C:membrane"/>
    <property type="evidence" value="ECO:0007669"/>
    <property type="project" value="UniProtKB-SubCell"/>
</dbReference>
<evidence type="ECO:0000256" key="4">
    <source>
        <dbReference type="ARBA" id="ARBA00023136"/>
    </source>
</evidence>
<organism evidence="7 8">
    <name type="scientific">Toxocara canis</name>
    <name type="common">Canine roundworm</name>
    <dbReference type="NCBI Taxonomy" id="6265"/>
    <lineage>
        <taxon>Eukaryota</taxon>
        <taxon>Metazoa</taxon>
        <taxon>Ecdysozoa</taxon>
        <taxon>Nematoda</taxon>
        <taxon>Chromadorea</taxon>
        <taxon>Rhabditida</taxon>
        <taxon>Spirurina</taxon>
        <taxon>Ascaridomorpha</taxon>
        <taxon>Ascaridoidea</taxon>
        <taxon>Toxocaridae</taxon>
        <taxon>Toxocara</taxon>
    </lineage>
</organism>
<evidence type="ECO:0000313" key="8">
    <source>
        <dbReference type="Proteomes" id="UP000031036"/>
    </source>
</evidence>
<sequence>MAGTANRFIGDASCERNMSDEEAKQFMVELSLKLYPLYWLYFGCLPIPLTLITASCTIAYMLAICAAMQARRVSRKCYMLLLNRAIGDLVCCAFFFCCSAYLFIVSAQRFRADVLLIIATLCGGCYWTAMVSYVSLSVLKLFAVYQPLRYKKLFSMSHCLYLVAFSWLVYVLIVLVTLTSFALVEVPSLRKWSGCKRETCMHAVARAKNITLFIVYVFTLTVYGVTVALLKMLDRSSSYLRSSMEKRPTSRFKGRFPFWKLTLNVATFAVFNFFYIVTAILLMPRDQCSVVVYHPEMVGLIGIVWLSLLVRILIDAILGLCTDQQLRQHRTSGGSLSNTSMRNHLEGAGKVADRCQPSPTTMTAVCRSRSESVTRC</sequence>